<evidence type="ECO:0000256" key="4">
    <source>
        <dbReference type="ARBA" id="ARBA00023163"/>
    </source>
</evidence>
<comment type="caution">
    <text evidence="7">The sequence shown here is derived from an EMBL/GenBank/DDBJ whole genome shotgun (WGS) entry which is preliminary data.</text>
</comment>
<dbReference type="InterPro" id="IPR001647">
    <property type="entry name" value="HTH_TetR"/>
</dbReference>
<proteinExistence type="predicted"/>
<reference evidence="8" key="1">
    <citation type="journal article" date="2019" name="Int. J. Syst. Evol. Microbiol.">
        <title>The Global Catalogue of Microorganisms (GCM) 10K type strain sequencing project: providing services to taxonomists for standard genome sequencing and annotation.</title>
        <authorList>
            <consortium name="The Broad Institute Genomics Platform"/>
            <consortium name="The Broad Institute Genome Sequencing Center for Infectious Disease"/>
            <person name="Wu L."/>
            <person name="Ma J."/>
        </authorList>
    </citation>
    <scope>NUCLEOTIDE SEQUENCE [LARGE SCALE GENOMIC DNA]</scope>
    <source>
        <strain evidence="8">CGMCC 1.12791</strain>
    </source>
</reference>
<evidence type="ECO:0000256" key="1">
    <source>
        <dbReference type="ARBA" id="ARBA00022491"/>
    </source>
</evidence>
<dbReference type="RefSeq" id="WP_191278639.1">
    <property type="nucleotide sequence ID" value="NZ_BNAD01000002.1"/>
</dbReference>
<keyword evidence="2" id="KW-0805">Transcription regulation</keyword>
<name>A0ABQ3HIK8_9ACTN</name>
<dbReference type="InterPro" id="IPR009057">
    <property type="entry name" value="Homeodomain-like_sf"/>
</dbReference>
<evidence type="ECO:0000313" key="8">
    <source>
        <dbReference type="Proteomes" id="UP000597341"/>
    </source>
</evidence>
<dbReference type="Gene3D" id="1.10.357.10">
    <property type="entry name" value="Tetracycline Repressor, domain 2"/>
    <property type="match status" value="1"/>
</dbReference>
<keyword evidence="1" id="KW-0678">Repressor</keyword>
<dbReference type="InterPro" id="IPR023772">
    <property type="entry name" value="DNA-bd_HTH_TetR-type_CS"/>
</dbReference>
<evidence type="ECO:0000256" key="5">
    <source>
        <dbReference type="PROSITE-ProRule" id="PRU00335"/>
    </source>
</evidence>
<evidence type="ECO:0000256" key="3">
    <source>
        <dbReference type="ARBA" id="ARBA00023125"/>
    </source>
</evidence>
<dbReference type="PROSITE" id="PS50977">
    <property type="entry name" value="HTH_TETR_2"/>
    <property type="match status" value="1"/>
</dbReference>
<sequence length="207" mass="23288">MSAEERRQQVVVEAATLFDELGYESATMDDIAKRVGVAKPTLYHYFQSKDQILQAIHQDFIDLLLARHNRRLETNQAPETLLLAIMTDVLGLMETHRGHVRVFFEHHRQLPKDAKDVIRLKRDQYQQIVEELFAAGVRLGAFRRTDPSLATLALFGMCNWAYQWYSPGGLLPPEGIANQFWGFLVFGIGSDSLRASLTGASAGSGPK</sequence>
<dbReference type="InterPro" id="IPR036271">
    <property type="entry name" value="Tet_transcr_reg_TetR-rel_C_sf"/>
</dbReference>
<keyword evidence="4" id="KW-0804">Transcription</keyword>
<accession>A0ABQ3HIK8</accession>
<gene>
    <name evidence="7" type="ORF">GCM10011376_13750</name>
</gene>
<dbReference type="PANTHER" id="PTHR30055:SF175">
    <property type="entry name" value="HTH-TYPE TRANSCRIPTIONAL REPRESSOR KSTR2"/>
    <property type="match status" value="1"/>
</dbReference>
<keyword evidence="3 5" id="KW-0238">DNA-binding</keyword>
<evidence type="ECO:0000259" key="6">
    <source>
        <dbReference type="PROSITE" id="PS50977"/>
    </source>
</evidence>
<organism evidence="7 8">
    <name type="scientific">Nocardioides flavus</name>
    <name type="common">ex Wang et al. 2016</name>
    <dbReference type="NCBI Taxonomy" id="2058780"/>
    <lineage>
        <taxon>Bacteria</taxon>
        <taxon>Bacillati</taxon>
        <taxon>Actinomycetota</taxon>
        <taxon>Actinomycetes</taxon>
        <taxon>Propionibacteriales</taxon>
        <taxon>Nocardioidaceae</taxon>
        <taxon>Nocardioides</taxon>
    </lineage>
</organism>
<protein>
    <submittedName>
        <fullName evidence="7">TetR family transcriptional regulator</fullName>
    </submittedName>
</protein>
<feature type="DNA-binding region" description="H-T-H motif" evidence="5">
    <location>
        <begin position="27"/>
        <end position="46"/>
    </location>
</feature>
<dbReference type="PRINTS" id="PR00455">
    <property type="entry name" value="HTHTETR"/>
</dbReference>
<dbReference type="SUPFAM" id="SSF48498">
    <property type="entry name" value="Tetracyclin repressor-like, C-terminal domain"/>
    <property type="match status" value="1"/>
</dbReference>
<dbReference type="Pfam" id="PF00440">
    <property type="entry name" value="TetR_N"/>
    <property type="match status" value="1"/>
</dbReference>
<keyword evidence="8" id="KW-1185">Reference proteome</keyword>
<dbReference type="EMBL" id="BNAD01000002">
    <property type="protein sequence ID" value="GHE16765.1"/>
    <property type="molecule type" value="Genomic_DNA"/>
</dbReference>
<dbReference type="PROSITE" id="PS01081">
    <property type="entry name" value="HTH_TETR_1"/>
    <property type="match status" value="1"/>
</dbReference>
<dbReference type="InterPro" id="IPR050109">
    <property type="entry name" value="HTH-type_TetR-like_transc_reg"/>
</dbReference>
<dbReference type="InterPro" id="IPR041490">
    <property type="entry name" value="KstR2_TetR_C"/>
</dbReference>
<evidence type="ECO:0000256" key="2">
    <source>
        <dbReference type="ARBA" id="ARBA00023015"/>
    </source>
</evidence>
<feature type="domain" description="HTH tetR-type" evidence="6">
    <location>
        <begin position="4"/>
        <end position="64"/>
    </location>
</feature>
<dbReference type="Proteomes" id="UP000597341">
    <property type="component" value="Unassembled WGS sequence"/>
</dbReference>
<dbReference type="Pfam" id="PF17932">
    <property type="entry name" value="TetR_C_24"/>
    <property type="match status" value="1"/>
</dbReference>
<dbReference type="PANTHER" id="PTHR30055">
    <property type="entry name" value="HTH-TYPE TRANSCRIPTIONAL REGULATOR RUTR"/>
    <property type="match status" value="1"/>
</dbReference>
<evidence type="ECO:0000313" key="7">
    <source>
        <dbReference type="EMBL" id="GHE16765.1"/>
    </source>
</evidence>
<dbReference type="SUPFAM" id="SSF46689">
    <property type="entry name" value="Homeodomain-like"/>
    <property type="match status" value="1"/>
</dbReference>
<dbReference type="Gene3D" id="1.10.10.60">
    <property type="entry name" value="Homeodomain-like"/>
    <property type="match status" value="1"/>
</dbReference>